<dbReference type="EnsemblPlants" id="OB04G15580.1">
    <property type="protein sequence ID" value="OB04G15580.1"/>
    <property type="gene ID" value="OB04G15580"/>
</dbReference>
<reference evidence="1" key="2">
    <citation type="submission" date="2013-04" db="UniProtKB">
        <authorList>
            <consortium name="EnsemblPlants"/>
        </authorList>
    </citation>
    <scope>IDENTIFICATION</scope>
</reference>
<name>J3LWN3_ORYBR</name>
<dbReference type="Proteomes" id="UP000006038">
    <property type="component" value="Chromosome 4"/>
</dbReference>
<sequence>MAAKFLFKKIFGNRLTQCNNLNLIMIIFLLQKHGQCFIYHSTRSISIVRNSSYIRYEAYASLS</sequence>
<reference evidence="1" key="1">
    <citation type="journal article" date="2013" name="Nat. Commun.">
        <title>Whole-genome sequencing of Oryza brachyantha reveals mechanisms underlying Oryza genome evolution.</title>
        <authorList>
            <person name="Chen J."/>
            <person name="Huang Q."/>
            <person name="Gao D."/>
            <person name="Wang J."/>
            <person name="Lang Y."/>
            <person name="Liu T."/>
            <person name="Li B."/>
            <person name="Bai Z."/>
            <person name="Luis Goicoechea J."/>
            <person name="Liang C."/>
            <person name="Chen C."/>
            <person name="Zhang W."/>
            <person name="Sun S."/>
            <person name="Liao Y."/>
            <person name="Zhang X."/>
            <person name="Yang L."/>
            <person name="Song C."/>
            <person name="Wang M."/>
            <person name="Shi J."/>
            <person name="Liu G."/>
            <person name="Liu J."/>
            <person name="Zhou H."/>
            <person name="Zhou W."/>
            <person name="Yu Q."/>
            <person name="An N."/>
            <person name="Chen Y."/>
            <person name="Cai Q."/>
            <person name="Wang B."/>
            <person name="Liu B."/>
            <person name="Min J."/>
            <person name="Huang Y."/>
            <person name="Wu H."/>
            <person name="Li Z."/>
            <person name="Zhang Y."/>
            <person name="Yin Y."/>
            <person name="Song W."/>
            <person name="Jiang J."/>
            <person name="Jackson S.A."/>
            <person name="Wing R.A."/>
            <person name="Wang J."/>
            <person name="Chen M."/>
        </authorList>
    </citation>
    <scope>NUCLEOTIDE SEQUENCE [LARGE SCALE GENOMIC DNA]</scope>
    <source>
        <strain evidence="1">cv. IRGC 101232</strain>
    </source>
</reference>
<protein>
    <submittedName>
        <fullName evidence="1">Uncharacterized protein</fullName>
    </submittedName>
</protein>
<dbReference type="Gramene" id="OB04G15580.1">
    <property type="protein sequence ID" value="OB04G15580.1"/>
    <property type="gene ID" value="OB04G15580"/>
</dbReference>
<evidence type="ECO:0000313" key="2">
    <source>
        <dbReference type="Proteomes" id="UP000006038"/>
    </source>
</evidence>
<keyword evidence="2" id="KW-1185">Reference proteome</keyword>
<evidence type="ECO:0000313" key="1">
    <source>
        <dbReference type="EnsemblPlants" id="OB04G15580.1"/>
    </source>
</evidence>
<dbReference type="HOGENOM" id="CLU_2889415_0_0_1"/>
<organism evidence="1">
    <name type="scientific">Oryza brachyantha</name>
    <name type="common">malo sina</name>
    <dbReference type="NCBI Taxonomy" id="4533"/>
    <lineage>
        <taxon>Eukaryota</taxon>
        <taxon>Viridiplantae</taxon>
        <taxon>Streptophyta</taxon>
        <taxon>Embryophyta</taxon>
        <taxon>Tracheophyta</taxon>
        <taxon>Spermatophyta</taxon>
        <taxon>Magnoliopsida</taxon>
        <taxon>Liliopsida</taxon>
        <taxon>Poales</taxon>
        <taxon>Poaceae</taxon>
        <taxon>BOP clade</taxon>
        <taxon>Oryzoideae</taxon>
        <taxon>Oryzeae</taxon>
        <taxon>Oryzinae</taxon>
        <taxon>Oryza</taxon>
    </lineage>
</organism>
<accession>J3LWN3</accession>
<dbReference type="AlphaFoldDB" id="J3LWN3"/>
<proteinExistence type="predicted"/>